<sequence length="206" mass="22775">MLPDQWTSGAPQATERAPKSPADRLGWLIALAVLAFFAAFGFQAMTWALAGGWQWLWMLVGLPVFAMFSVLTVVFVYTSLRERRRVRVALADIRLERGEGLRVGEPLELRLRATVPAARQGERTRAPERLTLRLMKRVDASLPDTCCDETAVHCEDAQAARLLYMGALCARPEDGAAARWFVTVHETGAADTAPFLVAALRLLPAR</sequence>
<evidence type="ECO:0008006" key="4">
    <source>
        <dbReference type="Google" id="ProtNLM"/>
    </source>
</evidence>
<dbReference type="Proteomes" id="UP000077852">
    <property type="component" value="Unassembled WGS sequence"/>
</dbReference>
<keyword evidence="1" id="KW-0812">Transmembrane</keyword>
<accession>A0AA91I940</accession>
<name>A0AA91I940_VARPD</name>
<evidence type="ECO:0000313" key="3">
    <source>
        <dbReference type="Proteomes" id="UP000077852"/>
    </source>
</evidence>
<reference evidence="2 3" key="1">
    <citation type="submission" date="2016-03" db="EMBL/GenBank/DDBJ databases">
        <title>Genome sequence of Variovorax paradoxus KB5.</title>
        <authorList>
            <person name="Jeong H."/>
            <person name="Hong C.E."/>
            <person name="Jo S.H."/>
            <person name="Park J.M."/>
        </authorList>
    </citation>
    <scope>NUCLEOTIDE SEQUENCE [LARGE SCALE GENOMIC DNA]</scope>
    <source>
        <strain evidence="2 3">KB5</strain>
    </source>
</reference>
<feature type="transmembrane region" description="Helical" evidence="1">
    <location>
        <begin position="25"/>
        <end position="49"/>
    </location>
</feature>
<evidence type="ECO:0000313" key="2">
    <source>
        <dbReference type="EMBL" id="OAK58628.1"/>
    </source>
</evidence>
<feature type="transmembrane region" description="Helical" evidence="1">
    <location>
        <begin position="55"/>
        <end position="77"/>
    </location>
</feature>
<dbReference type="EMBL" id="LVHG01000079">
    <property type="protein sequence ID" value="OAK58628.1"/>
    <property type="molecule type" value="Genomic_DNA"/>
</dbReference>
<keyword evidence="1" id="KW-1133">Transmembrane helix</keyword>
<organism evidence="2 3">
    <name type="scientific">Variovorax paradoxus</name>
    <dbReference type="NCBI Taxonomy" id="34073"/>
    <lineage>
        <taxon>Bacteria</taxon>
        <taxon>Pseudomonadati</taxon>
        <taxon>Pseudomonadota</taxon>
        <taxon>Betaproteobacteria</taxon>
        <taxon>Burkholderiales</taxon>
        <taxon>Comamonadaceae</taxon>
        <taxon>Variovorax</taxon>
    </lineage>
</organism>
<proteinExistence type="predicted"/>
<evidence type="ECO:0000256" key="1">
    <source>
        <dbReference type="SAM" id="Phobius"/>
    </source>
</evidence>
<gene>
    <name evidence="2" type="ORF">A3K87_28690</name>
</gene>
<dbReference type="AlphaFoldDB" id="A0AA91I940"/>
<protein>
    <recommendedName>
        <fullName evidence="4">Transmembrane protein</fullName>
    </recommendedName>
</protein>
<comment type="caution">
    <text evidence="2">The sequence shown here is derived from an EMBL/GenBank/DDBJ whole genome shotgun (WGS) entry which is preliminary data.</text>
</comment>
<keyword evidence="1" id="KW-0472">Membrane</keyword>